<reference evidence="2 3" key="1">
    <citation type="submission" date="2022-02" db="EMBL/GenBank/DDBJ databases">
        <title>Genome of Erysipelotrichaceae sp. nov. NSJ-176 isolated from human feces.</title>
        <authorList>
            <person name="Abdugheni R."/>
        </authorList>
    </citation>
    <scope>NUCLEOTIDE SEQUENCE [LARGE SCALE GENOMIC DNA]</scope>
    <source>
        <strain evidence="2 3">NSJ-176</strain>
    </source>
</reference>
<proteinExistence type="predicted"/>
<dbReference type="Proteomes" id="UP001202402">
    <property type="component" value="Unassembled WGS sequence"/>
</dbReference>
<protein>
    <submittedName>
        <fullName evidence="2">Uncharacterized protein</fullName>
    </submittedName>
</protein>
<accession>A0ABS9R8Q2</accession>
<feature type="transmembrane region" description="Helical" evidence="1">
    <location>
        <begin position="263"/>
        <end position="287"/>
    </location>
</feature>
<name>A0ABS9R8Q2_9FIRM</name>
<feature type="transmembrane region" description="Helical" evidence="1">
    <location>
        <begin position="209"/>
        <end position="231"/>
    </location>
</feature>
<organism evidence="2 3">
    <name type="scientific">Amedibacillus hominis</name>
    <dbReference type="NCBI Taxonomy" id="2897776"/>
    <lineage>
        <taxon>Bacteria</taxon>
        <taxon>Bacillati</taxon>
        <taxon>Bacillota</taxon>
        <taxon>Erysipelotrichia</taxon>
        <taxon>Erysipelotrichales</taxon>
        <taxon>Erysipelotrichaceae</taxon>
        <taxon>Amedibacillus</taxon>
    </lineage>
</organism>
<evidence type="ECO:0000313" key="2">
    <source>
        <dbReference type="EMBL" id="MCH4286043.1"/>
    </source>
</evidence>
<sequence length="289" mass="34338">MDYDRIKEKSDLIRMILADGEHVEKSFWWIYKFHTFILQVICEGKSTVNLGKIKTDDLKNYPFQNPKTLNNSLNDAFCTIIQAYQLFWDDTYNSYEEAENNKAIYQNSIVNYIKIIEKEKFPLKKENERFKYFLIDVKKEINKNFVNLDFIDKSANFLDSLQYLINVGIINFLIIVFTLLIAIFSSQTINEWIIPLYTDEFIIFINQHLKIYAAILIGVISSAYYSILILIKKIVKRKLKKRYIWFKHEYKLFFYRSQSQKQLYYSTVLGVIAILISVLVAYIQAVISF</sequence>
<keyword evidence="1" id="KW-0812">Transmembrane</keyword>
<evidence type="ECO:0000313" key="3">
    <source>
        <dbReference type="Proteomes" id="UP001202402"/>
    </source>
</evidence>
<keyword evidence="1" id="KW-1133">Transmembrane helix</keyword>
<evidence type="ECO:0000256" key="1">
    <source>
        <dbReference type="SAM" id="Phobius"/>
    </source>
</evidence>
<gene>
    <name evidence="2" type="ORF">LQE99_13015</name>
</gene>
<dbReference type="RefSeq" id="WP_117453601.1">
    <property type="nucleotide sequence ID" value="NZ_JAKVPQ010000010.1"/>
</dbReference>
<keyword evidence="1" id="KW-0472">Membrane</keyword>
<comment type="caution">
    <text evidence="2">The sequence shown here is derived from an EMBL/GenBank/DDBJ whole genome shotgun (WGS) entry which is preliminary data.</text>
</comment>
<feature type="transmembrane region" description="Helical" evidence="1">
    <location>
        <begin position="163"/>
        <end position="189"/>
    </location>
</feature>
<dbReference type="EMBL" id="JAKVPQ010000010">
    <property type="protein sequence ID" value="MCH4286043.1"/>
    <property type="molecule type" value="Genomic_DNA"/>
</dbReference>
<keyword evidence="3" id="KW-1185">Reference proteome</keyword>